<dbReference type="Pfam" id="PF21010">
    <property type="entry name" value="HA2_C"/>
    <property type="match status" value="1"/>
</dbReference>
<dbReference type="InterPro" id="IPR048333">
    <property type="entry name" value="HA2_WH"/>
</dbReference>
<evidence type="ECO:0000256" key="3">
    <source>
        <dbReference type="ARBA" id="ARBA00022801"/>
    </source>
</evidence>
<dbReference type="InterPro" id="IPR001650">
    <property type="entry name" value="Helicase_C-like"/>
</dbReference>
<dbReference type="CDD" id="cd17917">
    <property type="entry name" value="DEXHc_RHA-like"/>
    <property type="match status" value="1"/>
</dbReference>
<dbReference type="FunFam" id="3.40.50.300:FF:000480">
    <property type="entry name" value="DExH-box ATP-dependent RNA helicase DExH3"/>
    <property type="match status" value="1"/>
</dbReference>
<evidence type="ECO:0000259" key="11">
    <source>
        <dbReference type="PROSITE" id="PS51194"/>
    </source>
</evidence>
<evidence type="ECO:0000256" key="9">
    <source>
        <dbReference type="SAM" id="MobiDB-lite"/>
    </source>
</evidence>
<dbReference type="Gene3D" id="3.30.160.20">
    <property type="match status" value="2"/>
</dbReference>
<dbReference type="SMART" id="SM00358">
    <property type="entry name" value="DSRM"/>
    <property type="match status" value="2"/>
</dbReference>
<dbReference type="GO" id="GO:0003723">
    <property type="term" value="F:RNA binding"/>
    <property type="evidence" value="ECO:0007669"/>
    <property type="project" value="UniProtKB-KW"/>
</dbReference>
<evidence type="ECO:0000256" key="2">
    <source>
        <dbReference type="ARBA" id="ARBA00022741"/>
    </source>
</evidence>
<dbReference type="Gene3D" id="3.40.50.300">
    <property type="entry name" value="P-loop containing nucleotide triphosphate hydrolases"/>
    <property type="match status" value="2"/>
</dbReference>
<dbReference type="GO" id="GO:0016787">
    <property type="term" value="F:hydrolase activity"/>
    <property type="evidence" value="ECO:0007669"/>
    <property type="project" value="UniProtKB-KW"/>
</dbReference>
<dbReference type="InterPro" id="IPR014720">
    <property type="entry name" value="dsRBD_dom"/>
</dbReference>
<dbReference type="EC" id="3.6.4.13" evidence="1"/>
<dbReference type="SMART" id="SM00490">
    <property type="entry name" value="HELICc"/>
    <property type="match status" value="1"/>
</dbReference>
<organism evidence="12 13">
    <name type="scientific">Ziziphus jujuba var. spinosa</name>
    <dbReference type="NCBI Taxonomy" id="714518"/>
    <lineage>
        <taxon>Eukaryota</taxon>
        <taxon>Viridiplantae</taxon>
        <taxon>Streptophyta</taxon>
        <taxon>Embryophyta</taxon>
        <taxon>Tracheophyta</taxon>
        <taxon>Spermatophyta</taxon>
        <taxon>Magnoliopsida</taxon>
        <taxon>eudicotyledons</taxon>
        <taxon>Gunneridae</taxon>
        <taxon>Pentapetalae</taxon>
        <taxon>rosids</taxon>
        <taxon>fabids</taxon>
        <taxon>Rosales</taxon>
        <taxon>Rhamnaceae</taxon>
        <taxon>Paliureae</taxon>
        <taxon>Ziziphus</taxon>
    </lineage>
</organism>
<reference evidence="12" key="1">
    <citation type="journal article" date="2021" name="Front. Plant Sci.">
        <title>Chromosome-Scale Genome Assembly for Chinese Sour Jujube and Insights Into Its Genome Evolution and Domestication Signature.</title>
        <authorList>
            <person name="Shen L.-Y."/>
            <person name="Luo H."/>
            <person name="Wang X.-L."/>
            <person name="Wang X.-M."/>
            <person name="Qiu X.-J."/>
            <person name="Liu H."/>
            <person name="Zhou S.-S."/>
            <person name="Jia K.-H."/>
            <person name="Nie S."/>
            <person name="Bao Y.-T."/>
            <person name="Zhang R.-G."/>
            <person name="Yun Q.-Z."/>
            <person name="Chai Y.-H."/>
            <person name="Lu J.-Y."/>
            <person name="Li Y."/>
            <person name="Zhao S.-W."/>
            <person name="Mao J.-F."/>
            <person name="Jia S.-G."/>
            <person name="Mao Y.-M."/>
        </authorList>
    </citation>
    <scope>NUCLEOTIDE SEQUENCE</scope>
    <source>
        <strain evidence="12">AT0</strain>
        <tissue evidence="12">Leaf</tissue>
    </source>
</reference>
<comment type="similarity">
    <text evidence="8">Belongs to the DExH box helicase family.</text>
</comment>
<dbReference type="SUPFAM" id="SSF52540">
    <property type="entry name" value="P-loop containing nucleoside triphosphate hydrolases"/>
    <property type="match status" value="1"/>
</dbReference>
<comment type="caution">
    <text evidence="12">The sequence shown here is derived from an EMBL/GenBank/DDBJ whole genome shotgun (WGS) entry which is preliminary data.</text>
</comment>
<evidence type="ECO:0000313" key="13">
    <source>
        <dbReference type="Proteomes" id="UP000813462"/>
    </source>
</evidence>
<dbReference type="Pfam" id="PF00270">
    <property type="entry name" value="DEAD"/>
    <property type="match status" value="1"/>
</dbReference>
<dbReference type="PANTHER" id="PTHR18934:SF103">
    <property type="entry name" value="RNA HELICASE"/>
    <property type="match status" value="1"/>
</dbReference>
<dbReference type="InterPro" id="IPR059023">
    <property type="entry name" value="RNA_hel_CTD"/>
</dbReference>
<dbReference type="FunFam" id="1.20.120.1080:FF:000002">
    <property type="entry name" value="Putative ATP-dependent RNA helicase DHX36"/>
    <property type="match status" value="1"/>
</dbReference>
<dbReference type="InterPro" id="IPR007502">
    <property type="entry name" value="Helicase-assoc_dom"/>
</dbReference>
<dbReference type="InterPro" id="IPR011545">
    <property type="entry name" value="DEAD/DEAH_box_helicase_dom"/>
</dbReference>
<proteinExistence type="inferred from homology"/>
<gene>
    <name evidence="12" type="ORF">FEM48_Zijuj03G0029300</name>
</gene>
<dbReference type="Pfam" id="PF04408">
    <property type="entry name" value="WHD_HA2"/>
    <property type="match status" value="1"/>
</dbReference>
<evidence type="ECO:0000256" key="1">
    <source>
        <dbReference type="ARBA" id="ARBA00012552"/>
    </source>
</evidence>
<keyword evidence="4" id="KW-0347">Helicase</keyword>
<keyword evidence="6" id="KW-0694">RNA-binding</keyword>
<dbReference type="Pfam" id="PF26026">
    <property type="entry name" value="RNA_hel_CTD"/>
    <property type="match status" value="1"/>
</dbReference>
<dbReference type="CDD" id="cd18791">
    <property type="entry name" value="SF2_C_RHA"/>
    <property type="match status" value="1"/>
</dbReference>
<dbReference type="Pfam" id="PF00035">
    <property type="entry name" value="dsrm"/>
    <property type="match status" value="1"/>
</dbReference>
<dbReference type="SMART" id="SM00487">
    <property type="entry name" value="DEXDc"/>
    <property type="match status" value="1"/>
</dbReference>
<dbReference type="Proteomes" id="UP000813462">
    <property type="component" value="Unassembled WGS sequence"/>
</dbReference>
<dbReference type="Gene3D" id="1.20.120.1080">
    <property type="match status" value="1"/>
</dbReference>
<dbReference type="PROSITE" id="PS51194">
    <property type="entry name" value="HELICASE_CTER"/>
    <property type="match status" value="1"/>
</dbReference>
<dbReference type="GO" id="GO:0005524">
    <property type="term" value="F:ATP binding"/>
    <property type="evidence" value="ECO:0007669"/>
    <property type="project" value="UniProtKB-KW"/>
</dbReference>
<dbReference type="InterPro" id="IPR014001">
    <property type="entry name" value="Helicase_ATP-bd"/>
</dbReference>
<evidence type="ECO:0000256" key="8">
    <source>
        <dbReference type="ARBA" id="ARBA00060772"/>
    </source>
</evidence>
<sequence length="1545" mass="175385">MRNSKPALGFLLARAKSFSDSFCYRTLPSCSSSSSSSSFRANNPLLTLLLLLPPHSSISHGLFLIPNRRFCGYAAEQFSDDEYECDFENHQASSSVANIDEWKWKMSLLLRNEKDQEIVSRDKRDRRDYEQISNLAKRMGLYSEMYGKVVVASKVPLPNYRPDLDDKRPQREVVIPLGLQRRVEGLLQEHLDRSQLSSGKVTYNSDDAKFIDQVEDVNQEETADSFLDDSVMEKVLQKRSLRMRNMQRTWQESPEGKKMLDFRKSLPSFREKERLLQAIAQNQVIVISGETGCGKTTQLPQYILESEIESGRGAFCSIICTQPRRISAMAVSERVSAERGEPLGETVGYKVRLEGMKGKNTHLLFCTSGILLRRLLSDRNLNGITHVFVDEIHERGMNEDFLLIVLKDLLPRRRDLRLVLMSATLNAELFSNYFQGAPMIHIPGFAYPVKAHFLEDVLELTGYKLSPFNQIDDYGQEKMWKTQKQLVPRKRKNQITTLVEDALNKSSFETYSPRARDSLASWVPDCIGFNLIEAVLCHICRKERPGAVLVFMTGWEDISCLRDQLKAHPLLGDPNRVLLLTCHGSMATSEQKLIFERPPHNVRKVILATNMAEASITINDIVFVVDCGKAKETTYDALNNTPCLLPSWISQASARQRRGRAGRVQPGECYHLYPKCVYEAFAEYQLPELLRTPLNSLCLQIKSLQVESIGEFLSSALQPPESLAVQNAIGFLKMIGALDEKEKLTELGKFLSMLPVDPKLGKMLIMGAIFRCFDPILTIVSGLSVRDPFLLPQDKKDLGFYLACEVLLQGYNVNCLLCVVQLAGTAKSRFSAKDYSDHMALVRAYEGWKDAEREGSAYEYCWRNFLSAQTLQAIHSLRKQFSFILKDAGLVDEDASINNRLSHNQSLARAIICSGLFPGIASVVHRETSMSFKTMDDGQILLYANSVNARYQTIPYPWLVFGEKVKVNTVFIRDSTGVSDSILILFGGALNQGVQAGNLKMLEGYVDFFMDPSLSECYLKLKEEFNKLIQKKLQDPSLDIHKEGKYLMLAVQELVSGDQCEGRFVFGRDSKKPKESGNDDRFTRDGMNPKSLLQTLMMRAGHSPPKYKTKHLKTNEFRALVEFKGMQFVGKPKKNKQLAERDAAVEALAWLTHTSDNSRDEGDKSPPDVTDNMLKLLGKRRRSKRWYCVKDVIVHDLLNKENYGIGELKVQTYLIGEDLRDIVESMEEPPKPVVDSSDEAEFKAWDKEECLICSPCHPDVLWFRCFLRAGSASVLNPTSLFVPRRIYFSEVKISRSVSSSQEPVKKDISNMGFQTTSIPDIMFALVVLEDPSLDIHKERKYLMLAVRELVSGDQCEGRFVFGRDSKKPKESGNVDRFTRDEMNPKSWLQSLMVTAGHSPPKYKAKHLKTNEFTVRVEFKGMQFVGKPKKNMQLADRDAAVEALAWLTHTSYDSRDEDDMSRPDMADNMLILLGKCRRSKRFLHWLTMSKKKGIVSRMGYLTGEFKVETYLIGDDLWDTGESMEEPPKPVVDSGDEAEFKAWDEEA</sequence>
<keyword evidence="3" id="KW-0378">Hydrolase</keyword>
<dbReference type="FunFam" id="3.40.50.300:FF:000526">
    <property type="entry name" value="DExH-box ATP-dependent RNA helicase DExH3"/>
    <property type="match status" value="1"/>
</dbReference>
<dbReference type="InterPro" id="IPR011709">
    <property type="entry name" value="DEAD-box_helicase_OB_fold"/>
</dbReference>
<evidence type="ECO:0000256" key="5">
    <source>
        <dbReference type="ARBA" id="ARBA00022840"/>
    </source>
</evidence>
<dbReference type="PANTHER" id="PTHR18934">
    <property type="entry name" value="ATP-DEPENDENT RNA HELICASE"/>
    <property type="match status" value="1"/>
</dbReference>
<dbReference type="InterPro" id="IPR027417">
    <property type="entry name" value="P-loop_NTPase"/>
</dbReference>
<evidence type="ECO:0000259" key="10">
    <source>
        <dbReference type="PROSITE" id="PS51192"/>
    </source>
</evidence>
<comment type="catalytic activity">
    <reaction evidence="7">
        <text>ATP + H2O = ADP + phosphate + H(+)</text>
        <dbReference type="Rhea" id="RHEA:13065"/>
        <dbReference type="ChEBI" id="CHEBI:15377"/>
        <dbReference type="ChEBI" id="CHEBI:15378"/>
        <dbReference type="ChEBI" id="CHEBI:30616"/>
        <dbReference type="ChEBI" id="CHEBI:43474"/>
        <dbReference type="ChEBI" id="CHEBI:456216"/>
        <dbReference type="EC" id="3.6.4.13"/>
    </reaction>
</comment>
<dbReference type="Pfam" id="PF07717">
    <property type="entry name" value="OB_NTP_bind"/>
    <property type="match status" value="1"/>
</dbReference>
<evidence type="ECO:0000313" key="12">
    <source>
        <dbReference type="EMBL" id="KAH7536843.1"/>
    </source>
</evidence>
<dbReference type="GO" id="GO:0003724">
    <property type="term" value="F:RNA helicase activity"/>
    <property type="evidence" value="ECO:0007669"/>
    <property type="project" value="UniProtKB-EC"/>
</dbReference>
<evidence type="ECO:0000256" key="7">
    <source>
        <dbReference type="ARBA" id="ARBA00047984"/>
    </source>
</evidence>
<dbReference type="EMBL" id="JAEACU010000003">
    <property type="protein sequence ID" value="KAH7536843.1"/>
    <property type="molecule type" value="Genomic_DNA"/>
</dbReference>
<keyword evidence="5" id="KW-0067">ATP-binding</keyword>
<dbReference type="Pfam" id="PF00271">
    <property type="entry name" value="Helicase_C"/>
    <property type="match status" value="1"/>
</dbReference>
<accession>A0A978VMR8</accession>
<dbReference type="PROSITE" id="PS51192">
    <property type="entry name" value="HELICASE_ATP_BIND_1"/>
    <property type="match status" value="1"/>
</dbReference>
<feature type="region of interest" description="Disordered" evidence="9">
    <location>
        <begin position="1067"/>
        <end position="1088"/>
    </location>
</feature>
<evidence type="ECO:0000256" key="4">
    <source>
        <dbReference type="ARBA" id="ARBA00022806"/>
    </source>
</evidence>
<protein>
    <recommendedName>
        <fullName evidence="1">RNA helicase</fullName>
        <ecNumber evidence="1">3.6.4.13</ecNumber>
    </recommendedName>
</protein>
<name>A0A978VMR8_ZIZJJ</name>
<evidence type="ECO:0000256" key="6">
    <source>
        <dbReference type="ARBA" id="ARBA00022884"/>
    </source>
</evidence>
<feature type="domain" description="Helicase ATP-binding" evidence="10">
    <location>
        <begin position="276"/>
        <end position="443"/>
    </location>
</feature>
<feature type="compositionally biased region" description="Basic and acidic residues" evidence="9">
    <location>
        <begin position="1067"/>
        <end position="1084"/>
    </location>
</feature>
<keyword evidence="2" id="KW-0547">Nucleotide-binding</keyword>
<dbReference type="SUPFAM" id="SSF54768">
    <property type="entry name" value="dsRNA-binding domain-like"/>
    <property type="match status" value="2"/>
</dbReference>
<dbReference type="GO" id="GO:0005634">
    <property type="term" value="C:nucleus"/>
    <property type="evidence" value="ECO:0007669"/>
    <property type="project" value="TreeGrafter"/>
</dbReference>
<feature type="domain" description="Helicase C-terminal" evidence="11">
    <location>
        <begin position="531"/>
        <end position="705"/>
    </location>
</feature>
<dbReference type="SMART" id="SM00847">
    <property type="entry name" value="HA2"/>
    <property type="match status" value="1"/>
</dbReference>